<protein>
    <submittedName>
        <fullName evidence="1">Uncharacterized protein</fullName>
    </submittedName>
</protein>
<proteinExistence type="predicted"/>
<reference evidence="1" key="1">
    <citation type="submission" date="2023-05" db="EMBL/GenBank/DDBJ databases">
        <title>Nepenthes gracilis genome sequencing.</title>
        <authorList>
            <person name="Fukushima K."/>
        </authorList>
    </citation>
    <scope>NUCLEOTIDE SEQUENCE</scope>
    <source>
        <strain evidence="1">SING2019-196</strain>
    </source>
</reference>
<dbReference type="AlphaFoldDB" id="A0AAD3TE17"/>
<gene>
    <name evidence="1" type="ORF">Nepgr_029346</name>
</gene>
<accession>A0AAD3TE17</accession>
<evidence type="ECO:0000313" key="2">
    <source>
        <dbReference type="Proteomes" id="UP001279734"/>
    </source>
</evidence>
<evidence type="ECO:0000313" key="1">
    <source>
        <dbReference type="EMBL" id="GMH27503.1"/>
    </source>
</evidence>
<dbReference type="EMBL" id="BSYO01000033">
    <property type="protein sequence ID" value="GMH27503.1"/>
    <property type="molecule type" value="Genomic_DNA"/>
</dbReference>
<dbReference type="Proteomes" id="UP001279734">
    <property type="component" value="Unassembled WGS sequence"/>
</dbReference>
<keyword evidence="2" id="KW-1185">Reference proteome</keyword>
<name>A0AAD3TE17_NEPGR</name>
<sequence length="68" mass="7486">MPLPFLFALFLEPGYVPKFSTRNRESENAAPPAADDVETSIDHNLRHPFSSIGKVTLADAKLNGFGLR</sequence>
<comment type="caution">
    <text evidence="1">The sequence shown here is derived from an EMBL/GenBank/DDBJ whole genome shotgun (WGS) entry which is preliminary data.</text>
</comment>
<organism evidence="1 2">
    <name type="scientific">Nepenthes gracilis</name>
    <name type="common">Slender pitcher plant</name>
    <dbReference type="NCBI Taxonomy" id="150966"/>
    <lineage>
        <taxon>Eukaryota</taxon>
        <taxon>Viridiplantae</taxon>
        <taxon>Streptophyta</taxon>
        <taxon>Embryophyta</taxon>
        <taxon>Tracheophyta</taxon>
        <taxon>Spermatophyta</taxon>
        <taxon>Magnoliopsida</taxon>
        <taxon>eudicotyledons</taxon>
        <taxon>Gunneridae</taxon>
        <taxon>Pentapetalae</taxon>
        <taxon>Caryophyllales</taxon>
        <taxon>Nepenthaceae</taxon>
        <taxon>Nepenthes</taxon>
    </lineage>
</organism>